<name>A0A9P7UV57_9AGAR</name>
<dbReference type="AlphaFoldDB" id="A0A9P7UV57"/>
<comment type="caution">
    <text evidence="2">The sequence shown here is derived from an EMBL/GenBank/DDBJ whole genome shotgun (WGS) entry which is preliminary data.</text>
</comment>
<evidence type="ECO:0000313" key="2">
    <source>
        <dbReference type="EMBL" id="KAG7094970.1"/>
    </source>
</evidence>
<keyword evidence="3" id="KW-1185">Reference proteome</keyword>
<dbReference type="RefSeq" id="XP_043011440.1">
    <property type="nucleotide sequence ID" value="XM_043150353.1"/>
</dbReference>
<evidence type="ECO:0000256" key="1">
    <source>
        <dbReference type="SAM" id="MobiDB-lite"/>
    </source>
</evidence>
<accession>A0A9P7UV57</accession>
<feature type="compositionally biased region" description="Polar residues" evidence="1">
    <location>
        <begin position="68"/>
        <end position="80"/>
    </location>
</feature>
<proteinExistence type="predicted"/>
<dbReference type="KEGG" id="more:E1B28_005770"/>
<feature type="compositionally biased region" description="Low complexity" evidence="1">
    <location>
        <begin position="45"/>
        <end position="54"/>
    </location>
</feature>
<organism evidence="2 3">
    <name type="scientific">Marasmius oreades</name>
    <name type="common">fairy-ring Marasmius</name>
    <dbReference type="NCBI Taxonomy" id="181124"/>
    <lineage>
        <taxon>Eukaryota</taxon>
        <taxon>Fungi</taxon>
        <taxon>Dikarya</taxon>
        <taxon>Basidiomycota</taxon>
        <taxon>Agaricomycotina</taxon>
        <taxon>Agaricomycetes</taxon>
        <taxon>Agaricomycetidae</taxon>
        <taxon>Agaricales</taxon>
        <taxon>Marasmiineae</taxon>
        <taxon>Marasmiaceae</taxon>
        <taxon>Marasmius</taxon>
    </lineage>
</organism>
<protein>
    <submittedName>
        <fullName evidence="2">Uncharacterized protein</fullName>
    </submittedName>
</protein>
<dbReference type="GeneID" id="66074846"/>
<evidence type="ECO:0000313" key="3">
    <source>
        <dbReference type="Proteomes" id="UP001049176"/>
    </source>
</evidence>
<sequence length="223" mass="24289">MPSTAQNVTLSVKTNLGRYSPFSKRGSGFGNLGAENGNWRRSRGDSSSDASSSPPSSPSSPTKVALPCTSSNGPHRSTASAHKHSALAVYTINDLLLLQQSPLARMSPETRGAMKENVPEIVLSRKQRHNLKRGNGQGHRAVAAQQQQQHVPNTQPPALEQSLLAMIPSVSPRTLIVPTAPLQRQQSRLRMKRRASKTIVDELSWRRVQRPRTNILAATIVAQ</sequence>
<dbReference type="OrthoDB" id="3070320at2759"/>
<gene>
    <name evidence="2" type="ORF">E1B28_005770</name>
</gene>
<feature type="region of interest" description="Disordered" evidence="1">
    <location>
        <begin position="1"/>
        <end position="80"/>
    </location>
</feature>
<reference evidence="2" key="1">
    <citation type="journal article" date="2021" name="Genome Biol. Evol.">
        <title>The assembled and annotated genome of the fairy-ring fungus Marasmius oreades.</title>
        <authorList>
            <person name="Hiltunen M."/>
            <person name="Ament-Velasquez S.L."/>
            <person name="Johannesson H."/>
        </authorList>
    </citation>
    <scope>NUCLEOTIDE SEQUENCE</scope>
    <source>
        <strain evidence="2">03SP1</strain>
    </source>
</reference>
<feature type="compositionally biased region" description="Polar residues" evidence="1">
    <location>
        <begin position="1"/>
        <end position="14"/>
    </location>
</feature>
<dbReference type="EMBL" id="CM032183">
    <property type="protein sequence ID" value="KAG7094970.1"/>
    <property type="molecule type" value="Genomic_DNA"/>
</dbReference>
<dbReference type="Proteomes" id="UP001049176">
    <property type="component" value="Chromosome 3"/>
</dbReference>